<organism evidence="2 3">
    <name type="scientific">Aspergillus pseudotamarii</name>
    <dbReference type="NCBI Taxonomy" id="132259"/>
    <lineage>
        <taxon>Eukaryota</taxon>
        <taxon>Fungi</taxon>
        <taxon>Dikarya</taxon>
        <taxon>Ascomycota</taxon>
        <taxon>Pezizomycotina</taxon>
        <taxon>Eurotiomycetes</taxon>
        <taxon>Eurotiomycetidae</taxon>
        <taxon>Eurotiales</taxon>
        <taxon>Aspergillaceae</taxon>
        <taxon>Aspergillus</taxon>
        <taxon>Aspergillus subgen. Circumdati</taxon>
    </lineage>
</organism>
<feature type="compositionally biased region" description="Low complexity" evidence="1">
    <location>
        <begin position="233"/>
        <end position="244"/>
    </location>
</feature>
<dbReference type="EMBL" id="ML743616">
    <property type="protein sequence ID" value="KAE8133469.1"/>
    <property type="molecule type" value="Genomic_DNA"/>
</dbReference>
<feature type="compositionally biased region" description="Polar residues" evidence="1">
    <location>
        <begin position="343"/>
        <end position="352"/>
    </location>
</feature>
<dbReference type="RefSeq" id="XP_031909532.1">
    <property type="nucleotide sequence ID" value="XM_032055695.1"/>
</dbReference>
<sequence length="395" mass="42845">MANYIQSQVSQPGSHWLQADQQCVPSSSFRDMMYAFPRPRHTGRVMKPRSAGNSPSSAGRWRAAASHGSPIYQPVQAQPYQTQVNPAVLASALRRRRATATRPISWHPASLETAAYSSPPYFQSTTAENFGVMAPSTQSVGPAPTTLADGSMLPSYASPEFSAPTEAFSFTAMPDPASMQQSSFLDMSGSQINPVTWDNSVPNMTTMVQPMPDSWPFDMVSMNNSIPSADVEASGYASAPSSGYLTGPSTPEFLPIQHPDSTSKSLHESTSDEQPGDELVGMGLYNHPDPFLDTSLHEVPGKGLKLEETFTPSTDDEADDSKDAESEDDNQETAEHTSTSSSAPVQKQPANPTANMMHKSFFFDDDDIEQQTMSAPQQLFNLGSQPCMNYGYGWI</sequence>
<dbReference type="GeneID" id="43639905"/>
<accession>A0A5N6SHV1</accession>
<evidence type="ECO:0000256" key="1">
    <source>
        <dbReference type="SAM" id="MobiDB-lite"/>
    </source>
</evidence>
<proteinExistence type="predicted"/>
<dbReference type="AlphaFoldDB" id="A0A5N6SHV1"/>
<reference evidence="2 3" key="1">
    <citation type="submission" date="2019-04" db="EMBL/GenBank/DDBJ databases">
        <title>Friends and foes A comparative genomics study of 23 Aspergillus species from section Flavi.</title>
        <authorList>
            <consortium name="DOE Joint Genome Institute"/>
            <person name="Kjaerbolling I."/>
            <person name="Vesth T."/>
            <person name="Frisvad J.C."/>
            <person name="Nybo J.L."/>
            <person name="Theobald S."/>
            <person name="Kildgaard S."/>
            <person name="Isbrandt T."/>
            <person name="Kuo A."/>
            <person name="Sato A."/>
            <person name="Lyhne E.K."/>
            <person name="Kogle M.E."/>
            <person name="Wiebenga A."/>
            <person name="Kun R.S."/>
            <person name="Lubbers R.J."/>
            <person name="Makela M.R."/>
            <person name="Barry K."/>
            <person name="Chovatia M."/>
            <person name="Clum A."/>
            <person name="Daum C."/>
            <person name="Haridas S."/>
            <person name="He G."/>
            <person name="LaButti K."/>
            <person name="Lipzen A."/>
            <person name="Mondo S."/>
            <person name="Riley R."/>
            <person name="Salamov A."/>
            <person name="Simmons B.A."/>
            <person name="Magnuson J.K."/>
            <person name="Henrissat B."/>
            <person name="Mortensen U.H."/>
            <person name="Larsen T.O."/>
            <person name="Devries R.P."/>
            <person name="Grigoriev I.V."/>
            <person name="Machida M."/>
            <person name="Baker S.E."/>
            <person name="Andersen M.R."/>
        </authorList>
    </citation>
    <scope>NUCLEOTIDE SEQUENCE [LARGE SCALE GENOMIC DNA]</scope>
    <source>
        <strain evidence="2 3">CBS 117625</strain>
    </source>
</reference>
<protein>
    <submittedName>
        <fullName evidence="2">Uncharacterized protein</fullName>
    </submittedName>
</protein>
<feature type="region of interest" description="Disordered" evidence="1">
    <location>
        <begin position="232"/>
        <end position="352"/>
    </location>
</feature>
<name>A0A5N6SHV1_ASPPS</name>
<dbReference type="Proteomes" id="UP000325672">
    <property type="component" value="Unassembled WGS sequence"/>
</dbReference>
<evidence type="ECO:0000313" key="2">
    <source>
        <dbReference type="EMBL" id="KAE8133469.1"/>
    </source>
</evidence>
<feature type="region of interest" description="Disordered" evidence="1">
    <location>
        <begin position="40"/>
        <end position="61"/>
    </location>
</feature>
<gene>
    <name evidence="2" type="ORF">BDV38DRAFT_258127</name>
</gene>
<feature type="compositionally biased region" description="Acidic residues" evidence="1">
    <location>
        <begin position="314"/>
        <end position="332"/>
    </location>
</feature>
<evidence type="ECO:0000313" key="3">
    <source>
        <dbReference type="Proteomes" id="UP000325672"/>
    </source>
</evidence>
<feature type="compositionally biased region" description="Basic and acidic residues" evidence="1">
    <location>
        <begin position="295"/>
        <end position="308"/>
    </location>
</feature>
<dbReference type="OrthoDB" id="5378435at2759"/>
<keyword evidence="3" id="KW-1185">Reference proteome</keyword>